<evidence type="ECO:0000313" key="6">
    <source>
        <dbReference type="EMBL" id="STC84427.1"/>
    </source>
</evidence>
<dbReference type="EMBL" id="UFXZ01000001">
    <property type="protein sequence ID" value="STC84427.1"/>
    <property type="molecule type" value="Genomic_DNA"/>
</dbReference>
<dbReference type="GO" id="GO:0003677">
    <property type="term" value="F:DNA binding"/>
    <property type="evidence" value="ECO:0007669"/>
    <property type="project" value="InterPro"/>
</dbReference>
<dbReference type="InterPro" id="IPR001091">
    <property type="entry name" value="RM_Methyltransferase"/>
</dbReference>
<keyword evidence="3 6" id="KW-0808">Transferase</keyword>
<reference evidence="6 7" key="1">
    <citation type="submission" date="2018-06" db="EMBL/GenBank/DDBJ databases">
        <authorList>
            <consortium name="Pathogen Informatics"/>
            <person name="Doyle S."/>
        </authorList>
    </citation>
    <scope>NUCLEOTIDE SEQUENCE [LARGE SCALE GENOMIC DNA]</scope>
    <source>
        <strain evidence="6 7">NCTC12121</strain>
    </source>
</reference>
<comment type="similarity">
    <text evidence="1 4">Belongs to the N(4)/N(6)-methyltransferase family.</text>
</comment>
<dbReference type="RefSeq" id="WP_024525083.1">
    <property type="nucleotide sequence ID" value="NZ_CP065626.1"/>
</dbReference>
<dbReference type="OrthoDB" id="9816043at2"/>
<evidence type="ECO:0000256" key="4">
    <source>
        <dbReference type="RuleBase" id="RU362026"/>
    </source>
</evidence>
<dbReference type="SUPFAM" id="SSF53335">
    <property type="entry name" value="S-adenosyl-L-methionine-dependent methyltransferases"/>
    <property type="match status" value="1"/>
</dbReference>
<dbReference type="InterPro" id="IPR002052">
    <property type="entry name" value="DNA_methylase_N6_adenine_CS"/>
</dbReference>
<keyword evidence="2 6" id="KW-0489">Methyltransferase</keyword>
<sequence>MQKQVIGNATLYCGDALEVLATLQGGFDAVITDPPYSSGGTHKAARTELPSMKYVGNCNYAEFLGDNRDQRSWFMWCSLWMGMATRLIRPGGYVMVFSDWRQLPTMTDVFQAGGAIWRGLIVWDKGASSRAPHTGYFRHQAEYVVWGSCGKLGKCSHGGPFPGVINQRVIPSEKLHMTGKPVQVMEALAHPLPPSARVLDPFMGSGTTALPILARGGHFTGIEMTTEYFDIACARLEKAQAEPIPV</sequence>
<accession>A0A376D7V0</accession>
<feature type="domain" description="DNA methylase N-4/N-6" evidence="5">
    <location>
        <begin position="174"/>
        <end position="232"/>
    </location>
</feature>
<dbReference type="Gene3D" id="3.40.50.150">
    <property type="entry name" value="Vaccinia Virus protein VP39"/>
    <property type="match status" value="1"/>
</dbReference>
<evidence type="ECO:0000256" key="1">
    <source>
        <dbReference type="ARBA" id="ARBA00006594"/>
    </source>
</evidence>
<dbReference type="InterPro" id="IPR002941">
    <property type="entry name" value="DNA_methylase_N4/N6"/>
</dbReference>
<feature type="domain" description="DNA methylase N-4/N-6" evidence="5">
    <location>
        <begin position="28"/>
        <end position="148"/>
    </location>
</feature>
<evidence type="ECO:0000256" key="2">
    <source>
        <dbReference type="ARBA" id="ARBA00022603"/>
    </source>
</evidence>
<dbReference type="EC" id="2.1.1.-" evidence="4"/>
<gene>
    <name evidence="6" type="primary">dpnA</name>
    <name evidence="6" type="ORF">NCTC12121_00541</name>
</gene>
<dbReference type="Proteomes" id="UP000255248">
    <property type="component" value="Unassembled WGS sequence"/>
</dbReference>
<evidence type="ECO:0000256" key="3">
    <source>
        <dbReference type="ARBA" id="ARBA00022679"/>
    </source>
</evidence>
<dbReference type="REBASE" id="429243">
    <property type="entry name" value="M.Eho12121ORF541P"/>
</dbReference>
<dbReference type="GO" id="GO:0008170">
    <property type="term" value="F:N-methyltransferase activity"/>
    <property type="evidence" value="ECO:0007669"/>
    <property type="project" value="InterPro"/>
</dbReference>
<dbReference type="InterPro" id="IPR029063">
    <property type="entry name" value="SAM-dependent_MTases_sf"/>
</dbReference>
<evidence type="ECO:0000259" key="5">
    <source>
        <dbReference type="Pfam" id="PF01555"/>
    </source>
</evidence>
<dbReference type="PROSITE" id="PS00092">
    <property type="entry name" value="N6_MTASE"/>
    <property type="match status" value="1"/>
</dbReference>
<dbReference type="PRINTS" id="PR00508">
    <property type="entry name" value="S21N4MTFRASE"/>
</dbReference>
<protein>
    <recommendedName>
        <fullName evidence="4">Methyltransferase</fullName>
        <ecNumber evidence="4">2.1.1.-</ecNumber>
    </recommendedName>
</protein>
<organism evidence="6 7">
    <name type="scientific">Edwardsiella hoshinae</name>
    <dbReference type="NCBI Taxonomy" id="93378"/>
    <lineage>
        <taxon>Bacteria</taxon>
        <taxon>Pseudomonadati</taxon>
        <taxon>Pseudomonadota</taxon>
        <taxon>Gammaproteobacteria</taxon>
        <taxon>Enterobacterales</taxon>
        <taxon>Hafniaceae</taxon>
        <taxon>Edwardsiella</taxon>
    </lineage>
</organism>
<dbReference type="Pfam" id="PF01555">
    <property type="entry name" value="N6_N4_Mtase"/>
    <property type="match status" value="2"/>
</dbReference>
<name>A0A376D7V0_9GAMM</name>
<dbReference type="AlphaFoldDB" id="A0A376D7V0"/>
<proteinExistence type="inferred from homology"/>
<dbReference type="GO" id="GO:0032259">
    <property type="term" value="P:methylation"/>
    <property type="evidence" value="ECO:0007669"/>
    <property type="project" value="UniProtKB-KW"/>
</dbReference>
<evidence type="ECO:0000313" key="7">
    <source>
        <dbReference type="Proteomes" id="UP000255248"/>
    </source>
</evidence>